<evidence type="ECO:0000256" key="1">
    <source>
        <dbReference type="SAM" id="SignalP"/>
    </source>
</evidence>
<feature type="chain" id="PRO_5042065722" evidence="1">
    <location>
        <begin position="31"/>
        <end position="271"/>
    </location>
</feature>
<dbReference type="Gene3D" id="3.40.50.1820">
    <property type="entry name" value="alpha/beta hydrolase"/>
    <property type="match status" value="1"/>
</dbReference>
<dbReference type="InterPro" id="IPR029058">
    <property type="entry name" value="AB_hydrolase_fold"/>
</dbReference>
<evidence type="ECO:0000259" key="2">
    <source>
        <dbReference type="Pfam" id="PF12697"/>
    </source>
</evidence>
<comment type="caution">
    <text evidence="3">The sequence shown here is derived from an EMBL/GenBank/DDBJ whole genome shotgun (WGS) entry which is preliminary data.</text>
</comment>
<dbReference type="AlphaFoldDB" id="A0AAE4C9H1"/>
<dbReference type="EMBL" id="JAVDYB010000001">
    <property type="protein sequence ID" value="MDR7276536.1"/>
    <property type="molecule type" value="Genomic_DNA"/>
</dbReference>
<dbReference type="Proteomes" id="UP001183643">
    <property type="component" value="Unassembled WGS sequence"/>
</dbReference>
<dbReference type="Pfam" id="PF12697">
    <property type="entry name" value="Abhydrolase_6"/>
    <property type="match status" value="1"/>
</dbReference>
<dbReference type="PANTHER" id="PTHR37017">
    <property type="entry name" value="AB HYDROLASE-1 DOMAIN-CONTAINING PROTEIN-RELATED"/>
    <property type="match status" value="1"/>
</dbReference>
<keyword evidence="1" id="KW-0732">Signal</keyword>
<feature type="signal peptide" evidence="1">
    <location>
        <begin position="1"/>
        <end position="30"/>
    </location>
</feature>
<dbReference type="InterPro" id="IPR052897">
    <property type="entry name" value="Sec-Metab_Biosynth_Hydrolase"/>
</dbReference>
<keyword evidence="4" id="KW-1185">Reference proteome</keyword>
<dbReference type="SUPFAM" id="SSF53474">
    <property type="entry name" value="alpha/beta-Hydrolases"/>
    <property type="match status" value="1"/>
</dbReference>
<evidence type="ECO:0000313" key="4">
    <source>
        <dbReference type="Proteomes" id="UP001183643"/>
    </source>
</evidence>
<gene>
    <name evidence="3" type="ORF">J2S41_003314</name>
</gene>
<accession>A0AAE4C9H1</accession>
<proteinExistence type="predicted"/>
<feature type="domain" description="AB hydrolase-1" evidence="2">
    <location>
        <begin position="41"/>
        <end position="258"/>
    </location>
</feature>
<dbReference type="RefSeq" id="WP_310368712.1">
    <property type="nucleotide sequence ID" value="NZ_JAVDYB010000001.1"/>
</dbReference>
<organism evidence="3 4">
    <name type="scientific">Catenuloplanes atrovinosus</name>
    <dbReference type="NCBI Taxonomy" id="137266"/>
    <lineage>
        <taxon>Bacteria</taxon>
        <taxon>Bacillati</taxon>
        <taxon>Actinomycetota</taxon>
        <taxon>Actinomycetes</taxon>
        <taxon>Micromonosporales</taxon>
        <taxon>Micromonosporaceae</taxon>
        <taxon>Catenuloplanes</taxon>
    </lineage>
</organism>
<dbReference type="PANTHER" id="PTHR37017:SF11">
    <property type="entry name" value="ESTERASE_LIPASE_THIOESTERASE DOMAIN-CONTAINING PROTEIN"/>
    <property type="match status" value="1"/>
</dbReference>
<dbReference type="InterPro" id="IPR006311">
    <property type="entry name" value="TAT_signal"/>
</dbReference>
<dbReference type="GO" id="GO:0003824">
    <property type="term" value="F:catalytic activity"/>
    <property type="evidence" value="ECO:0007669"/>
    <property type="project" value="UniProtKB-ARBA"/>
</dbReference>
<name>A0AAE4C9H1_9ACTN</name>
<dbReference type="InterPro" id="IPR000073">
    <property type="entry name" value="AB_hydrolase_1"/>
</dbReference>
<dbReference type="PROSITE" id="PS51318">
    <property type="entry name" value="TAT"/>
    <property type="match status" value="1"/>
</dbReference>
<evidence type="ECO:0000313" key="3">
    <source>
        <dbReference type="EMBL" id="MDR7276536.1"/>
    </source>
</evidence>
<reference evidence="3" key="1">
    <citation type="submission" date="2023-07" db="EMBL/GenBank/DDBJ databases">
        <title>Sequencing the genomes of 1000 actinobacteria strains.</title>
        <authorList>
            <person name="Klenk H.-P."/>
        </authorList>
    </citation>
    <scope>NUCLEOTIDE SEQUENCE</scope>
    <source>
        <strain evidence="3">DSM 44707</strain>
    </source>
</reference>
<protein>
    <submittedName>
        <fullName evidence="3">Pimeloyl-ACP methyl ester carboxylesterase</fullName>
    </submittedName>
</protein>
<sequence length="271" mass="28174">MSELPRRTVLAGSAAVVAAGVLTATTAVPAAAGGTGPKPTVVLVHGAFADASGWTEVIRRLSRDGYPVLAPPNPLRGVASDAAYLADFLTTVPGPIVLAGHSYGGFVLTNAATGNANVKALVYVAAFAPDAGETVHDLQVLFPGTRLGEAQLDVRPHPGGYDGYVKAAAFREVFAGDLPTATTDLMWATQRPGDTRTLSEPSGAPAWRQVPSWYLVARDDQLIPAAAQRFMATRAGARTVEIRASHVAMISQPRVTADLIALAARTVSKGR</sequence>